<reference evidence="2 3" key="1">
    <citation type="submission" date="2019-11" db="EMBL/GenBank/DDBJ databases">
        <title>Whole genome sequence of Oryza granulata.</title>
        <authorList>
            <person name="Li W."/>
        </authorList>
    </citation>
    <scope>NUCLEOTIDE SEQUENCE [LARGE SCALE GENOMIC DNA]</scope>
    <source>
        <strain evidence="3">cv. Menghai</strain>
        <tissue evidence="2">Leaf</tissue>
    </source>
</reference>
<evidence type="ECO:0000256" key="1">
    <source>
        <dbReference type="SAM" id="MobiDB-lite"/>
    </source>
</evidence>
<organism evidence="2 3">
    <name type="scientific">Oryza meyeriana var. granulata</name>
    <dbReference type="NCBI Taxonomy" id="110450"/>
    <lineage>
        <taxon>Eukaryota</taxon>
        <taxon>Viridiplantae</taxon>
        <taxon>Streptophyta</taxon>
        <taxon>Embryophyta</taxon>
        <taxon>Tracheophyta</taxon>
        <taxon>Spermatophyta</taxon>
        <taxon>Magnoliopsida</taxon>
        <taxon>Liliopsida</taxon>
        <taxon>Poales</taxon>
        <taxon>Poaceae</taxon>
        <taxon>BOP clade</taxon>
        <taxon>Oryzoideae</taxon>
        <taxon>Oryzeae</taxon>
        <taxon>Oryzinae</taxon>
        <taxon>Oryza</taxon>
        <taxon>Oryza meyeriana</taxon>
    </lineage>
</organism>
<protein>
    <submittedName>
        <fullName evidence="2">Uncharacterized protein</fullName>
    </submittedName>
</protein>
<dbReference type="Proteomes" id="UP000479710">
    <property type="component" value="Unassembled WGS sequence"/>
</dbReference>
<proteinExistence type="predicted"/>
<feature type="compositionally biased region" description="Acidic residues" evidence="1">
    <location>
        <begin position="87"/>
        <end position="100"/>
    </location>
</feature>
<feature type="non-terminal residue" evidence="2">
    <location>
        <position position="100"/>
    </location>
</feature>
<comment type="caution">
    <text evidence="2">The sequence shown here is derived from an EMBL/GenBank/DDBJ whole genome shotgun (WGS) entry which is preliminary data.</text>
</comment>
<dbReference type="AlphaFoldDB" id="A0A6G1DYU7"/>
<dbReference type="EMBL" id="SPHZ02000005">
    <property type="protein sequence ID" value="KAF0918055.1"/>
    <property type="molecule type" value="Genomic_DNA"/>
</dbReference>
<name>A0A6G1DYU7_9ORYZ</name>
<keyword evidence="3" id="KW-1185">Reference proteome</keyword>
<feature type="region of interest" description="Disordered" evidence="1">
    <location>
        <begin position="51"/>
        <end position="100"/>
    </location>
</feature>
<evidence type="ECO:0000313" key="2">
    <source>
        <dbReference type="EMBL" id="KAF0918055.1"/>
    </source>
</evidence>
<sequence>MVHLIRWIDEQSFHTPMRLAANVAIQSRPVARSSGVSHGVFSAPLHHRDPSQIVITDGGSAEDTNAADGGNVFPDASVYFDTKDGPCDDEEYDEEQEQDV</sequence>
<evidence type="ECO:0000313" key="3">
    <source>
        <dbReference type="Proteomes" id="UP000479710"/>
    </source>
</evidence>
<gene>
    <name evidence="2" type="ORF">E2562_021745</name>
</gene>
<accession>A0A6G1DYU7</accession>